<dbReference type="Pfam" id="PF00672">
    <property type="entry name" value="HAMP"/>
    <property type="match status" value="1"/>
</dbReference>
<keyword evidence="7 10" id="KW-1133">Transmembrane helix</keyword>
<keyword evidence="4" id="KW-1003">Cell membrane</keyword>
<keyword evidence="5 10" id="KW-0812">Transmembrane</keyword>
<evidence type="ECO:0000256" key="3">
    <source>
        <dbReference type="ARBA" id="ARBA00012438"/>
    </source>
</evidence>
<feature type="coiled-coil region" evidence="9">
    <location>
        <begin position="392"/>
        <end position="419"/>
    </location>
</feature>
<dbReference type="Pfam" id="PF02518">
    <property type="entry name" value="HATPase_c"/>
    <property type="match status" value="1"/>
</dbReference>
<evidence type="ECO:0000256" key="9">
    <source>
        <dbReference type="SAM" id="Coils"/>
    </source>
</evidence>
<evidence type="ECO:0000256" key="4">
    <source>
        <dbReference type="ARBA" id="ARBA00022475"/>
    </source>
</evidence>
<dbReference type="SMART" id="SM00388">
    <property type="entry name" value="HisKA"/>
    <property type="match status" value="1"/>
</dbReference>
<reference evidence="13" key="1">
    <citation type="submission" date="2021-06" db="EMBL/GenBank/DDBJ databases">
        <title>Thalassococcus sp. CAU 1522 isolated from sea sand, Republic of Korea.</title>
        <authorList>
            <person name="Kim W."/>
        </authorList>
    </citation>
    <scope>NUCLEOTIDE SEQUENCE</scope>
    <source>
        <strain evidence="13">CAU 1522</strain>
    </source>
</reference>
<comment type="subcellular location">
    <subcellularLocation>
        <location evidence="2">Cell membrane</location>
        <topology evidence="2">Multi-pass membrane protein</topology>
    </subcellularLocation>
</comment>
<evidence type="ECO:0000256" key="8">
    <source>
        <dbReference type="ARBA" id="ARBA00023136"/>
    </source>
</evidence>
<sequence>MTSIRLRLLLLALLPLIVLMPLLLLLGMSRWTSDYDKVLIANVESDLRIAEQYLARIVTDTGSDLSGIAESAEFSAILARSETDRVAYFDTKRQELQLDFLYFVPIGQVAELARRWPVVAAALSGRLDSQIDIFSAEELSALPGNLDARARIDLIETEAAVPTRRVVEDRGMVVHAAAPVGIAGQRGVLVGGILLNRNLQFIDTINALVYLNAVTGGDRQGTATLFLEDVRVSTNVRLFEDVRALGTRVSAVVRGAVLDEGRTWLDRAFVVNDWYISGYLPLTDSFGQRVGMLYVGFLEAPFTAAKRRAFFAMMAAFLAVILVSAPVFLWLAKGIFAPLERMTQTMNSVERGNLSARNGDVGSKDEIGQVANHLDRLLDDVQDRDRKLRAWADELNARVEERTAELRDANEKLEATFKQLVMSEKLASIGEITAGVAHEINNPVAVIQGNVDVIRQTLGDGAAPVKTELNLIDRQVTRIEAIVGKLLQFARPSEFSGNDETVALTPVVSDCIVLVDHILSKKAITVETDLTDLPPVRIDAGEMQQVVINLLVNAVQAMGDEGTLTLTLSPESRDGIRGACLTVRDTGPGVPEDKLTSVFDPFFTTKQAEGTGLGLSISQTLIQRAGGIISARNLPDRGAEFRVWLPLADQGELAAQ</sequence>
<dbReference type="PANTHER" id="PTHR43065:SF42">
    <property type="entry name" value="TWO-COMPONENT SENSOR PPRA"/>
    <property type="match status" value="1"/>
</dbReference>
<dbReference type="EMBL" id="JAHRWL010000001">
    <property type="protein sequence ID" value="MBV2359424.1"/>
    <property type="molecule type" value="Genomic_DNA"/>
</dbReference>
<evidence type="ECO:0000259" key="12">
    <source>
        <dbReference type="PROSITE" id="PS50885"/>
    </source>
</evidence>
<evidence type="ECO:0000313" key="14">
    <source>
        <dbReference type="Proteomes" id="UP001166293"/>
    </source>
</evidence>
<dbReference type="Pfam" id="PF17202">
    <property type="entry name" value="sCache_3_3"/>
    <property type="match status" value="1"/>
</dbReference>
<dbReference type="PROSITE" id="PS50885">
    <property type="entry name" value="HAMP"/>
    <property type="match status" value="1"/>
</dbReference>
<keyword evidence="14" id="KW-1185">Reference proteome</keyword>
<dbReference type="EC" id="2.7.13.3" evidence="3"/>
<proteinExistence type="predicted"/>
<evidence type="ECO:0000256" key="7">
    <source>
        <dbReference type="ARBA" id="ARBA00022989"/>
    </source>
</evidence>
<dbReference type="InterPro" id="IPR003661">
    <property type="entry name" value="HisK_dim/P_dom"/>
</dbReference>
<comment type="caution">
    <text evidence="13">The sequence shown here is derived from an EMBL/GenBank/DDBJ whole genome shotgun (WGS) entry which is preliminary data.</text>
</comment>
<feature type="domain" description="HAMP" evidence="12">
    <location>
        <begin position="333"/>
        <end position="386"/>
    </location>
</feature>
<dbReference type="InterPro" id="IPR003594">
    <property type="entry name" value="HATPase_dom"/>
</dbReference>
<dbReference type="InterPro" id="IPR003660">
    <property type="entry name" value="HAMP_dom"/>
</dbReference>
<evidence type="ECO:0000259" key="11">
    <source>
        <dbReference type="PROSITE" id="PS50109"/>
    </source>
</evidence>
<feature type="transmembrane region" description="Helical" evidence="10">
    <location>
        <begin position="309"/>
        <end position="332"/>
    </location>
</feature>
<dbReference type="InterPro" id="IPR005467">
    <property type="entry name" value="His_kinase_dom"/>
</dbReference>
<evidence type="ECO:0000256" key="10">
    <source>
        <dbReference type="SAM" id="Phobius"/>
    </source>
</evidence>
<keyword evidence="9" id="KW-0175">Coiled coil</keyword>
<dbReference type="Proteomes" id="UP001166293">
    <property type="component" value="Unassembled WGS sequence"/>
</dbReference>
<dbReference type="CDD" id="cd06225">
    <property type="entry name" value="HAMP"/>
    <property type="match status" value="1"/>
</dbReference>
<keyword evidence="6" id="KW-0808">Transferase</keyword>
<evidence type="ECO:0000256" key="2">
    <source>
        <dbReference type="ARBA" id="ARBA00004651"/>
    </source>
</evidence>
<dbReference type="PANTHER" id="PTHR43065">
    <property type="entry name" value="SENSOR HISTIDINE KINASE"/>
    <property type="match status" value="1"/>
</dbReference>
<evidence type="ECO:0000256" key="5">
    <source>
        <dbReference type="ARBA" id="ARBA00022692"/>
    </source>
</evidence>
<accession>A0ABS6N750</accession>
<dbReference type="SMART" id="SM00304">
    <property type="entry name" value="HAMP"/>
    <property type="match status" value="1"/>
</dbReference>
<feature type="domain" description="Histidine kinase" evidence="11">
    <location>
        <begin position="435"/>
        <end position="649"/>
    </location>
</feature>
<evidence type="ECO:0000256" key="6">
    <source>
        <dbReference type="ARBA" id="ARBA00022777"/>
    </source>
</evidence>
<keyword evidence="8 10" id="KW-0472">Membrane</keyword>
<comment type="catalytic activity">
    <reaction evidence="1">
        <text>ATP + protein L-histidine = ADP + protein N-phospho-L-histidine.</text>
        <dbReference type="EC" id="2.7.13.3"/>
    </reaction>
</comment>
<dbReference type="RefSeq" id="WP_217777234.1">
    <property type="nucleotide sequence ID" value="NZ_JAHRWL010000001.1"/>
</dbReference>
<dbReference type="Pfam" id="PF00512">
    <property type="entry name" value="HisKA"/>
    <property type="match status" value="1"/>
</dbReference>
<keyword evidence="6" id="KW-0418">Kinase</keyword>
<gene>
    <name evidence="13" type="ORF">KUH32_06540</name>
</gene>
<organism evidence="13 14">
    <name type="scientific">Thalassococcus arenae</name>
    <dbReference type="NCBI Taxonomy" id="2851652"/>
    <lineage>
        <taxon>Bacteria</taxon>
        <taxon>Pseudomonadati</taxon>
        <taxon>Pseudomonadota</taxon>
        <taxon>Alphaproteobacteria</taxon>
        <taxon>Rhodobacterales</taxon>
        <taxon>Roseobacteraceae</taxon>
        <taxon>Thalassococcus</taxon>
    </lineage>
</organism>
<dbReference type="InterPro" id="IPR033463">
    <property type="entry name" value="sCache_3"/>
</dbReference>
<dbReference type="CDD" id="cd00082">
    <property type="entry name" value="HisKA"/>
    <property type="match status" value="1"/>
</dbReference>
<evidence type="ECO:0000256" key="1">
    <source>
        <dbReference type="ARBA" id="ARBA00000085"/>
    </source>
</evidence>
<protein>
    <recommendedName>
        <fullName evidence="3">histidine kinase</fullName>
        <ecNumber evidence="3">2.7.13.3</ecNumber>
    </recommendedName>
</protein>
<name>A0ABS6N750_9RHOB</name>
<evidence type="ECO:0000313" key="13">
    <source>
        <dbReference type="EMBL" id="MBV2359424.1"/>
    </source>
</evidence>
<dbReference type="PROSITE" id="PS50109">
    <property type="entry name" value="HIS_KIN"/>
    <property type="match status" value="1"/>
</dbReference>
<dbReference type="SMART" id="SM00387">
    <property type="entry name" value="HATPase_c"/>
    <property type="match status" value="1"/>
</dbReference>